<organism evidence="4 5">
    <name type="scientific">Candidatus Anoxymicrobium japonicum</name>
    <dbReference type="NCBI Taxonomy" id="2013648"/>
    <lineage>
        <taxon>Bacteria</taxon>
        <taxon>Bacillati</taxon>
        <taxon>Actinomycetota</taxon>
        <taxon>Candidatus Geothermincolia</taxon>
        <taxon>Candidatus Geothermincolales</taxon>
        <taxon>Candidatus Anoxymicrobiaceae</taxon>
        <taxon>Candidatus Anoxymicrobium</taxon>
    </lineage>
</organism>
<evidence type="ECO:0000259" key="2">
    <source>
        <dbReference type="Pfam" id="PF01796"/>
    </source>
</evidence>
<evidence type="ECO:0000259" key="3">
    <source>
        <dbReference type="Pfam" id="PF12172"/>
    </source>
</evidence>
<dbReference type="Proteomes" id="UP000233654">
    <property type="component" value="Unassembled WGS sequence"/>
</dbReference>
<dbReference type="PANTHER" id="PTHR34075:SF4">
    <property type="entry name" value="DUF35 DOMAIN-CONTAINING PROTEIN"/>
    <property type="match status" value="1"/>
</dbReference>
<dbReference type="Pfam" id="PF01796">
    <property type="entry name" value="OB_ChsH2_C"/>
    <property type="match status" value="1"/>
</dbReference>
<dbReference type="PANTHER" id="PTHR34075">
    <property type="entry name" value="BLR3430 PROTEIN"/>
    <property type="match status" value="1"/>
</dbReference>
<dbReference type="InterPro" id="IPR052513">
    <property type="entry name" value="Thioester_dehydratase-like"/>
</dbReference>
<evidence type="ECO:0000256" key="1">
    <source>
        <dbReference type="SAM" id="MobiDB-lite"/>
    </source>
</evidence>
<sequence>MGIYTDKRKTTHTPDGYELLTHESGHVEYDFGWHLGPYWSKYLAEMRDNKRVMGVKCPKCGTVYVPPRKVCGRCFAEMNEWVECGPNGILKGFTVVRFPFIDANNGHLKKVPFTSIWVTLDGSNTRMMHFCDEIDEMKLEVGMRMKPVWARKPRPTSIHAIDHFEVIREEPVVREAPPERMESSLKMTLPTKKTAKRKVAGKKKTTAKPKKK</sequence>
<dbReference type="EMBL" id="PHEX01000080">
    <property type="protein sequence ID" value="PKQ27543.1"/>
    <property type="molecule type" value="Genomic_DNA"/>
</dbReference>
<accession>A0A2N3G4A1</accession>
<dbReference type="Gene3D" id="6.10.30.10">
    <property type="match status" value="1"/>
</dbReference>
<dbReference type="Pfam" id="PF12172">
    <property type="entry name" value="zf-ChsH2"/>
    <property type="match status" value="1"/>
</dbReference>
<dbReference type="InterPro" id="IPR012340">
    <property type="entry name" value="NA-bd_OB-fold"/>
</dbReference>
<dbReference type="InterPro" id="IPR022002">
    <property type="entry name" value="ChsH2_Znr"/>
</dbReference>
<name>A0A2N3G4A1_9ACTN</name>
<reference evidence="4 5" key="1">
    <citation type="journal article" date="2017" name="ISME J.">
        <title>Potential for microbial H2 and metal transformations associated with novel bacteria and archaea in deep terrestrial subsurface sediments.</title>
        <authorList>
            <person name="Hernsdorf A.W."/>
            <person name="Amano Y."/>
            <person name="Miyakawa K."/>
            <person name="Ise K."/>
            <person name="Suzuki Y."/>
            <person name="Anantharaman K."/>
            <person name="Probst A."/>
            <person name="Burstein D."/>
            <person name="Thomas B.C."/>
            <person name="Banfield J.F."/>
        </authorList>
    </citation>
    <scope>NUCLEOTIDE SEQUENCE [LARGE SCALE GENOMIC DNA]</scope>
    <source>
        <strain evidence="4">HGW-Actinobacteria-3</strain>
    </source>
</reference>
<evidence type="ECO:0000313" key="5">
    <source>
        <dbReference type="Proteomes" id="UP000233654"/>
    </source>
</evidence>
<dbReference type="AlphaFoldDB" id="A0A2N3G4A1"/>
<dbReference type="SUPFAM" id="SSF50249">
    <property type="entry name" value="Nucleic acid-binding proteins"/>
    <property type="match status" value="1"/>
</dbReference>
<protein>
    <recommendedName>
        <fullName evidence="6">Zn-ribbon domain-containing OB-fold protein</fullName>
    </recommendedName>
</protein>
<feature type="domain" description="ChsH2 C-terminal OB-fold" evidence="2">
    <location>
        <begin position="81"/>
        <end position="149"/>
    </location>
</feature>
<evidence type="ECO:0008006" key="6">
    <source>
        <dbReference type="Google" id="ProtNLM"/>
    </source>
</evidence>
<proteinExistence type="predicted"/>
<evidence type="ECO:0000313" key="4">
    <source>
        <dbReference type="EMBL" id="PKQ27543.1"/>
    </source>
</evidence>
<feature type="region of interest" description="Disordered" evidence="1">
    <location>
        <begin position="175"/>
        <end position="212"/>
    </location>
</feature>
<feature type="compositionally biased region" description="Basic residues" evidence="1">
    <location>
        <begin position="193"/>
        <end position="212"/>
    </location>
</feature>
<comment type="caution">
    <text evidence="4">The sequence shown here is derived from an EMBL/GenBank/DDBJ whole genome shotgun (WGS) entry which is preliminary data.</text>
</comment>
<gene>
    <name evidence="4" type="ORF">CVT63_07430</name>
</gene>
<feature type="domain" description="ChsH2 rubredoxin-like zinc ribbon" evidence="3">
    <location>
        <begin position="51"/>
        <end position="76"/>
    </location>
</feature>
<dbReference type="InterPro" id="IPR002878">
    <property type="entry name" value="ChsH2_C"/>
</dbReference>